<evidence type="ECO:0000313" key="8">
    <source>
        <dbReference type="Proteomes" id="UP001174909"/>
    </source>
</evidence>
<dbReference type="InterPro" id="IPR036457">
    <property type="entry name" value="PPM-type-like_dom_sf"/>
</dbReference>
<proteinExistence type="inferred from homology"/>
<feature type="region of interest" description="Disordered" evidence="5">
    <location>
        <begin position="349"/>
        <end position="458"/>
    </location>
</feature>
<dbReference type="AlphaFoldDB" id="A0AA35S4D0"/>
<evidence type="ECO:0000256" key="2">
    <source>
        <dbReference type="ARBA" id="ARBA00022801"/>
    </source>
</evidence>
<name>A0AA35S4D0_GEOBA</name>
<sequence length="458" mass="50936">MPSGKGVTISVTAETDAGKRRHMEDYLDVRLAPSNEALRNTPGLKEQAFVGVFDGHGGKEAALYARERLWDLIQEQSKFRTTDRQKVAEAIKDAYLGLHREMEPMRPRWKPNKLGDQSTAGTTACTVIFRQDHFYVANVGDSGAVLATVNQRAGEEGQPPVIATMLSKDHKPEDPVETKRVESLGGQVKISRKGVPRVVWERKKTSDDPDKPPTVDLIPFLSVSRSLGDFWSWCERTQKFVVSPHPDVDIHPLDPTCQKFLVLASDGLWNVMSPQDAVNFIWEYKTTPADEKDEKVSASRDVVRALIDEALYRWRKKGMFADNISVVIAFLTQEGTEDRALQSLLRCQDSKAKTRPEREEESQQRVEERLPFKRSREETEGETISLTRPPLQKKSRQERDSGCESDSGSPVAESEGSLIPEGPSSGTSPQTVEPCSSSPILVSSPPLPACESTPPGLD</sequence>
<dbReference type="PANTHER" id="PTHR47992">
    <property type="entry name" value="PROTEIN PHOSPHATASE"/>
    <property type="match status" value="1"/>
</dbReference>
<gene>
    <name evidence="7" type="ORF">GBAR_LOCUS13585</name>
</gene>
<evidence type="ECO:0000256" key="5">
    <source>
        <dbReference type="SAM" id="MobiDB-lite"/>
    </source>
</evidence>
<keyword evidence="1" id="KW-0479">Metal-binding</keyword>
<keyword evidence="3 4" id="KW-0904">Protein phosphatase</keyword>
<comment type="similarity">
    <text evidence="4">Belongs to the PP2C family.</text>
</comment>
<feature type="compositionally biased region" description="Basic and acidic residues" evidence="5">
    <location>
        <begin position="349"/>
        <end position="378"/>
    </location>
</feature>
<feature type="compositionally biased region" description="Polar residues" evidence="5">
    <location>
        <begin position="424"/>
        <end position="433"/>
    </location>
</feature>
<organism evidence="7 8">
    <name type="scientific">Geodia barretti</name>
    <name type="common">Barrett's horny sponge</name>
    <dbReference type="NCBI Taxonomy" id="519541"/>
    <lineage>
        <taxon>Eukaryota</taxon>
        <taxon>Metazoa</taxon>
        <taxon>Porifera</taxon>
        <taxon>Demospongiae</taxon>
        <taxon>Heteroscleromorpha</taxon>
        <taxon>Tetractinellida</taxon>
        <taxon>Astrophorina</taxon>
        <taxon>Geodiidae</taxon>
        <taxon>Geodia</taxon>
    </lineage>
</organism>
<dbReference type="InterPro" id="IPR001932">
    <property type="entry name" value="PPM-type_phosphatase-like_dom"/>
</dbReference>
<dbReference type="PROSITE" id="PS01032">
    <property type="entry name" value="PPM_1"/>
    <property type="match status" value="1"/>
</dbReference>
<protein>
    <submittedName>
        <fullName evidence="7">Protein phosphatase 1D</fullName>
    </submittedName>
</protein>
<feature type="domain" description="PPM-type phosphatase" evidence="6">
    <location>
        <begin position="10"/>
        <end position="331"/>
    </location>
</feature>
<evidence type="ECO:0000313" key="7">
    <source>
        <dbReference type="EMBL" id="CAI8023220.1"/>
    </source>
</evidence>
<dbReference type="PROSITE" id="PS51746">
    <property type="entry name" value="PPM_2"/>
    <property type="match status" value="1"/>
</dbReference>
<keyword evidence="2 4" id="KW-0378">Hydrolase</keyword>
<evidence type="ECO:0000256" key="3">
    <source>
        <dbReference type="ARBA" id="ARBA00022912"/>
    </source>
</evidence>
<dbReference type="GO" id="GO:0046872">
    <property type="term" value="F:metal ion binding"/>
    <property type="evidence" value="ECO:0007669"/>
    <property type="project" value="UniProtKB-KW"/>
</dbReference>
<comment type="caution">
    <text evidence="7">The sequence shown here is derived from an EMBL/GenBank/DDBJ whole genome shotgun (WGS) entry which is preliminary data.</text>
</comment>
<dbReference type="SUPFAM" id="SSF81606">
    <property type="entry name" value="PP2C-like"/>
    <property type="match status" value="1"/>
</dbReference>
<dbReference type="InterPro" id="IPR000222">
    <property type="entry name" value="PP2C_BS"/>
</dbReference>
<feature type="compositionally biased region" description="Low complexity" evidence="5">
    <location>
        <begin position="434"/>
        <end position="444"/>
    </location>
</feature>
<evidence type="ECO:0000259" key="6">
    <source>
        <dbReference type="PROSITE" id="PS51746"/>
    </source>
</evidence>
<evidence type="ECO:0000256" key="1">
    <source>
        <dbReference type="ARBA" id="ARBA00022723"/>
    </source>
</evidence>
<dbReference type="SMART" id="SM00332">
    <property type="entry name" value="PP2Cc"/>
    <property type="match status" value="1"/>
</dbReference>
<dbReference type="EMBL" id="CASHTH010002001">
    <property type="protein sequence ID" value="CAI8023220.1"/>
    <property type="molecule type" value="Genomic_DNA"/>
</dbReference>
<accession>A0AA35S4D0</accession>
<evidence type="ECO:0000256" key="4">
    <source>
        <dbReference type="RuleBase" id="RU003465"/>
    </source>
</evidence>
<dbReference type="GO" id="GO:0004722">
    <property type="term" value="F:protein serine/threonine phosphatase activity"/>
    <property type="evidence" value="ECO:0007669"/>
    <property type="project" value="InterPro"/>
</dbReference>
<dbReference type="InterPro" id="IPR015655">
    <property type="entry name" value="PP2C"/>
</dbReference>
<dbReference type="CDD" id="cd00143">
    <property type="entry name" value="PP2Cc"/>
    <property type="match status" value="1"/>
</dbReference>
<dbReference type="Gene3D" id="3.60.40.10">
    <property type="entry name" value="PPM-type phosphatase domain"/>
    <property type="match status" value="1"/>
</dbReference>
<dbReference type="Proteomes" id="UP001174909">
    <property type="component" value="Unassembled WGS sequence"/>
</dbReference>
<keyword evidence="8" id="KW-1185">Reference proteome</keyword>
<reference evidence="7" key="1">
    <citation type="submission" date="2023-03" db="EMBL/GenBank/DDBJ databases">
        <authorList>
            <person name="Steffen K."/>
            <person name="Cardenas P."/>
        </authorList>
    </citation>
    <scope>NUCLEOTIDE SEQUENCE</scope>
</reference>
<dbReference type="Pfam" id="PF00481">
    <property type="entry name" value="PP2C"/>
    <property type="match status" value="1"/>
</dbReference>